<dbReference type="Proteomes" id="UP000053239">
    <property type="component" value="Unassembled WGS sequence"/>
</dbReference>
<dbReference type="OrthoDB" id="389098at2759"/>
<dbReference type="AlphaFoldDB" id="A0A0J9TWX6"/>
<evidence type="ECO:0000313" key="2">
    <source>
        <dbReference type="Proteomes" id="UP000053239"/>
    </source>
</evidence>
<dbReference type="EMBL" id="KQ235419">
    <property type="protein sequence ID" value="KMZ99317.1"/>
    <property type="molecule type" value="Genomic_DNA"/>
</dbReference>
<protein>
    <recommendedName>
        <fullName evidence="3">Variable surface protein</fullName>
    </recommendedName>
</protein>
<evidence type="ECO:0000313" key="1">
    <source>
        <dbReference type="EMBL" id="KMZ99317.1"/>
    </source>
</evidence>
<accession>A0A0J9TWX6</accession>
<evidence type="ECO:0008006" key="3">
    <source>
        <dbReference type="Google" id="ProtNLM"/>
    </source>
</evidence>
<gene>
    <name evidence="1" type="ORF">PVNG_02200</name>
</gene>
<reference evidence="1 2" key="1">
    <citation type="submission" date="2011-09" db="EMBL/GenBank/DDBJ databases">
        <title>The Genome Sequence of Plasmodium vivax North Korean.</title>
        <authorList>
            <consortium name="The Broad Institute Genome Sequencing Platform"/>
            <consortium name="The Broad Institute Genome Sequencing Center for Infectious Disease"/>
            <person name="Neafsey D."/>
            <person name="Carlton J."/>
            <person name="Barnwell J."/>
            <person name="Collins W."/>
            <person name="Escalante A."/>
            <person name="Mullikin J."/>
            <person name="Saul A."/>
            <person name="Guigo R."/>
            <person name="Camara F."/>
            <person name="Young S.K."/>
            <person name="Zeng Q."/>
            <person name="Gargeya S."/>
            <person name="Fitzgerald M."/>
            <person name="Haas B."/>
            <person name="Abouelleil A."/>
            <person name="Alvarado L."/>
            <person name="Arachchi H.M."/>
            <person name="Berlin A."/>
            <person name="Brown A."/>
            <person name="Chapman S.B."/>
            <person name="Chen Z."/>
            <person name="Dunbar C."/>
            <person name="Freedman E."/>
            <person name="Gearin G."/>
            <person name="Gellesch M."/>
            <person name="Goldberg J."/>
            <person name="Griggs A."/>
            <person name="Gujja S."/>
            <person name="Heiman D."/>
            <person name="Howarth C."/>
            <person name="Larson L."/>
            <person name="Lui A."/>
            <person name="MacDonald P.J.P."/>
            <person name="Montmayeur A."/>
            <person name="Murphy C."/>
            <person name="Neiman D."/>
            <person name="Pearson M."/>
            <person name="Priest M."/>
            <person name="Roberts A."/>
            <person name="Saif S."/>
            <person name="Shea T."/>
            <person name="Shenoy N."/>
            <person name="Sisk P."/>
            <person name="Stolte C."/>
            <person name="Sykes S."/>
            <person name="Wortman J."/>
            <person name="Nusbaum C."/>
            <person name="Birren B."/>
        </authorList>
    </citation>
    <scope>NUCLEOTIDE SEQUENCE [LARGE SCALE GENOMIC DNA]</scope>
    <source>
        <strain evidence="1 2">North Korean</strain>
    </source>
</reference>
<name>A0A0J9TWX6_PLAVI</name>
<sequence>MHDNFIKNVNESQYEQILKYCETGGLFQDPAKNEYKNLCKKLSRNLLLLADRNYIGGDFFKYCDMLYIWMYFEIRNKGLSNSIIKEIFESTEQMITKKRFKTSCSYFSFSEKLQEPEKLIKLRIFEHNTSTIKNILNNINESNNCSCLKYVYDCINIYNDMNSRFCVTNQDKNTIHKGTCDILKNFNKNYSSYILNVNGGIYKFPFLSDTTTVTQTPIATHVTRCSLDKPIQELDSSAVVQSSSPKQISISTALSTVAGIPPFLALIYKVNMIYI</sequence>
<organism evidence="1 2">
    <name type="scientific">Plasmodium vivax North Korean</name>
    <dbReference type="NCBI Taxonomy" id="1035514"/>
    <lineage>
        <taxon>Eukaryota</taxon>
        <taxon>Sar</taxon>
        <taxon>Alveolata</taxon>
        <taxon>Apicomplexa</taxon>
        <taxon>Aconoidasida</taxon>
        <taxon>Haemosporida</taxon>
        <taxon>Plasmodiidae</taxon>
        <taxon>Plasmodium</taxon>
        <taxon>Plasmodium (Plasmodium)</taxon>
    </lineage>
</organism>
<proteinExistence type="predicted"/>